<accession>A0A099KVS2</accession>
<protein>
    <submittedName>
        <fullName evidence="2">GCN5-related N-acetyltransferase</fullName>
    </submittedName>
</protein>
<dbReference type="GO" id="GO:0008999">
    <property type="term" value="F:protein-N-terminal-alanine acetyltransferase activity"/>
    <property type="evidence" value="ECO:0007669"/>
    <property type="project" value="TreeGrafter"/>
</dbReference>
<gene>
    <name evidence="2" type="ORF">GAB14E_2308</name>
</gene>
<evidence type="ECO:0000259" key="1">
    <source>
        <dbReference type="PROSITE" id="PS51186"/>
    </source>
</evidence>
<keyword evidence="2" id="KW-0808">Transferase</keyword>
<dbReference type="RefSeq" id="WP_033081998.1">
    <property type="nucleotide sequence ID" value="NZ_JQEC01000021.1"/>
</dbReference>
<dbReference type="EMBL" id="JQEC01000021">
    <property type="protein sequence ID" value="KGJ93753.1"/>
    <property type="molecule type" value="Genomic_DNA"/>
</dbReference>
<dbReference type="InterPro" id="IPR016181">
    <property type="entry name" value="Acyl_CoA_acyltransferase"/>
</dbReference>
<dbReference type="AlphaFoldDB" id="A0A099KVS2"/>
<dbReference type="Gene3D" id="3.40.630.30">
    <property type="match status" value="1"/>
</dbReference>
<reference evidence="2 3" key="1">
    <citation type="submission" date="2014-08" db="EMBL/GenBank/DDBJ databases">
        <title>Genomic and Phenotypic Diversity of Colwellia psychrerythraea strains from Disparate Marine Basins.</title>
        <authorList>
            <person name="Techtmann S.M."/>
            <person name="Stelling S.C."/>
            <person name="Utturkar S.M."/>
            <person name="Alshibli N."/>
            <person name="Harris A."/>
            <person name="Brown S.D."/>
            <person name="Hazen T.C."/>
        </authorList>
    </citation>
    <scope>NUCLEOTIDE SEQUENCE [LARGE SCALE GENOMIC DNA]</scope>
    <source>
        <strain evidence="2 3">GAB14E</strain>
    </source>
</reference>
<dbReference type="OrthoDB" id="9801656at2"/>
<dbReference type="PANTHER" id="PTHR43792">
    <property type="entry name" value="GNAT FAMILY, PUTATIVE (AFU_ORTHOLOGUE AFUA_3G00765)-RELATED-RELATED"/>
    <property type="match status" value="1"/>
</dbReference>
<dbReference type="InterPro" id="IPR000182">
    <property type="entry name" value="GNAT_dom"/>
</dbReference>
<dbReference type="GO" id="GO:0005737">
    <property type="term" value="C:cytoplasm"/>
    <property type="evidence" value="ECO:0007669"/>
    <property type="project" value="TreeGrafter"/>
</dbReference>
<dbReference type="PATRIC" id="fig|28229.3.peg.1929"/>
<dbReference type="SUPFAM" id="SSF55729">
    <property type="entry name" value="Acyl-CoA N-acyltransferases (Nat)"/>
    <property type="match status" value="1"/>
</dbReference>
<dbReference type="PANTHER" id="PTHR43792:SF9">
    <property type="entry name" value="RIBOSOMAL-PROTEIN-ALANINE ACETYLTRANSFERASE"/>
    <property type="match status" value="1"/>
</dbReference>
<name>A0A099KVS2_COLPS</name>
<dbReference type="InterPro" id="IPR051531">
    <property type="entry name" value="N-acetyltransferase"/>
</dbReference>
<organism evidence="2 3">
    <name type="scientific">Colwellia psychrerythraea</name>
    <name type="common">Vibrio psychroerythus</name>
    <dbReference type="NCBI Taxonomy" id="28229"/>
    <lineage>
        <taxon>Bacteria</taxon>
        <taxon>Pseudomonadati</taxon>
        <taxon>Pseudomonadota</taxon>
        <taxon>Gammaproteobacteria</taxon>
        <taxon>Alteromonadales</taxon>
        <taxon>Colwelliaceae</taxon>
        <taxon>Colwellia</taxon>
    </lineage>
</organism>
<dbReference type="Pfam" id="PF13302">
    <property type="entry name" value="Acetyltransf_3"/>
    <property type="match status" value="1"/>
</dbReference>
<dbReference type="Proteomes" id="UP000029868">
    <property type="component" value="Unassembled WGS sequence"/>
</dbReference>
<proteinExistence type="predicted"/>
<evidence type="ECO:0000313" key="3">
    <source>
        <dbReference type="Proteomes" id="UP000029868"/>
    </source>
</evidence>
<feature type="domain" description="N-acetyltransferase" evidence="1">
    <location>
        <begin position="23"/>
        <end position="181"/>
    </location>
</feature>
<dbReference type="PROSITE" id="PS51186">
    <property type="entry name" value="GNAT"/>
    <property type="match status" value="1"/>
</dbReference>
<evidence type="ECO:0000313" key="2">
    <source>
        <dbReference type="EMBL" id="KGJ93753.1"/>
    </source>
</evidence>
<comment type="caution">
    <text evidence="2">The sequence shown here is derived from an EMBL/GenBank/DDBJ whole genome shotgun (WGS) entry which is preliminary data.</text>
</comment>
<sequence>MNFPELETSRLMLTKLSTNDSHALLNIFSEEDVVKFYDIDVYDSEDQSLKLIEFFNTRFSEAVGIRWAIRIKGTGKLIGTCGFNSWNQKMKNAGIGYELSSKYWGYGYATEALHKIIDAAFSNQLPFGELHRVQGDTMLGNTASESVLRKLGFKEEGVRRASGYWKNEFHDLKCYGLLKPEFKEIWQEQTVII</sequence>